<keyword evidence="4 5" id="KW-0472">Membrane</keyword>
<feature type="transmembrane region" description="Helical" evidence="5">
    <location>
        <begin position="394"/>
        <end position="416"/>
    </location>
</feature>
<dbReference type="PANTHER" id="PTHR43652">
    <property type="entry name" value="BASIC AMINO ACID ANTIPORTER YFCC-RELATED"/>
    <property type="match status" value="1"/>
</dbReference>
<evidence type="ECO:0000256" key="2">
    <source>
        <dbReference type="ARBA" id="ARBA00022692"/>
    </source>
</evidence>
<feature type="transmembrane region" description="Helical" evidence="5">
    <location>
        <begin position="370"/>
        <end position="387"/>
    </location>
</feature>
<name>A0ABU0AHW9_9BACI</name>
<proteinExistence type="predicted"/>
<organism evidence="6 7">
    <name type="scientific">Cytobacillus purgationiresistens</name>
    <dbReference type="NCBI Taxonomy" id="863449"/>
    <lineage>
        <taxon>Bacteria</taxon>
        <taxon>Bacillati</taxon>
        <taxon>Bacillota</taxon>
        <taxon>Bacilli</taxon>
        <taxon>Bacillales</taxon>
        <taxon>Bacillaceae</taxon>
        <taxon>Cytobacillus</taxon>
    </lineage>
</organism>
<reference evidence="6 7" key="1">
    <citation type="submission" date="2023-07" db="EMBL/GenBank/DDBJ databases">
        <title>Genomic Encyclopedia of Type Strains, Phase IV (KMG-IV): sequencing the most valuable type-strain genomes for metagenomic binning, comparative biology and taxonomic classification.</title>
        <authorList>
            <person name="Goeker M."/>
        </authorList>
    </citation>
    <scope>NUCLEOTIDE SEQUENCE [LARGE SCALE GENOMIC DNA]</scope>
    <source>
        <strain evidence="6 7">DSM 23494</strain>
    </source>
</reference>
<feature type="transmembrane region" description="Helical" evidence="5">
    <location>
        <begin position="300"/>
        <end position="318"/>
    </location>
</feature>
<dbReference type="InterPro" id="IPR001898">
    <property type="entry name" value="SLC13A/DASS"/>
</dbReference>
<feature type="transmembrane region" description="Helical" evidence="5">
    <location>
        <begin position="180"/>
        <end position="200"/>
    </location>
</feature>
<feature type="transmembrane region" description="Helical" evidence="5">
    <location>
        <begin position="137"/>
        <end position="159"/>
    </location>
</feature>
<dbReference type="InterPro" id="IPR051679">
    <property type="entry name" value="DASS-Related_Transporters"/>
</dbReference>
<feature type="transmembrane region" description="Helical" evidence="5">
    <location>
        <begin position="21"/>
        <end position="42"/>
    </location>
</feature>
<accession>A0ABU0AHW9</accession>
<feature type="transmembrane region" description="Helical" evidence="5">
    <location>
        <begin position="422"/>
        <end position="440"/>
    </location>
</feature>
<comment type="subcellular location">
    <subcellularLocation>
        <location evidence="1">Membrane</location>
        <topology evidence="1">Multi-pass membrane protein</topology>
    </subcellularLocation>
</comment>
<feature type="transmembrane region" description="Helical" evidence="5">
    <location>
        <begin position="452"/>
        <end position="474"/>
    </location>
</feature>
<dbReference type="EMBL" id="JAUSUB010000011">
    <property type="protein sequence ID" value="MDQ0270849.1"/>
    <property type="molecule type" value="Genomic_DNA"/>
</dbReference>
<protein>
    <submittedName>
        <fullName evidence="6">Anion transporter</fullName>
    </submittedName>
</protein>
<sequence length="486" mass="53887">MSTRMAKHDVKHHQMKILNQYSVSTQVIVGIHIFFLIFIVMIDSLDYAAKVSLFAFLSAIVLSAGTKIPAGYVAVSLIIFIVLMKASEPELLYQSLAEEVVWLMVGSFIIGEAVKHSGIADRFSYYIIRKSNRKNRIIAGLTSVLITSAFFIPSTSGRAAITMPMLENLSSRFTAKERSVLSLMAPVVILMSTSATIIGAGSHLIGIGLLESASDQSISFLQWLVWGVPFSIVITVLSVFIMKRMLWPKEGSKNIEENTSIPSTPSGKALNNKEKITLLLLILMIIGWTTESVHGYDISFITMIGAILAMAPGFGVISWKQGIKAVSWNLILFVAAAAALGKVLVENGVILWIEKKLFMFLPLFNEAPEWLLVTFILLITTTSHLYITSHTTRAIVFIPGLILFSQSIGVNASAIVFISLIGMNYCITFPVCSKALMLFYEESDRSFHASDLIKISTVLLPLYILLMLAFYFTFWRWTGMYLYPSL</sequence>
<feature type="transmembrane region" description="Helical" evidence="5">
    <location>
        <begin position="54"/>
        <end position="84"/>
    </location>
</feature>
<evidence type="ECO:0000256" key="4">
    <source>
        <dbReference type="ARBA" id="ARBA00023136"/>
    </source>
</evidence>
<evidence type="ECO:0000256" key="3">
    <source>
        <dbReference type="ARBA" id="ARBA00022989"/>
    </source>
</evidence>
<feature type="transmembrane region" description="Helical" evidence="5">
    <location>
        <begin position="330"/>
        <end position="350"/>
    </location>
</feature>
<dbReference type="PANTHER" id="PTHR43652:SF2">
    <property type="entry name" value="BASIC AMINO ACID ANTIPORTER YFCC-RELATED"/>
    <property type="match status" value="1"/>
</dbReference>
<evidence type="ECO:0000256" key="1">
    <source>
        <dbReference type="ARBA" id="ARBA00004141"/>
    </source>
</evidence>
<dbReference type="Pfam" id="PF00939">
    <property type="entry name" value="Na_sulph_symp"/>
    <property type="match status" value="1"/>
</dbReference>
<evidence type="ECO:0000313" key="6">
    <source>
        <dbReference type="EMBL" id="MDQ0270849.1"/>
    </source>
</evidence>
<keyword evidence="3 5" id="KW-1133">Transmembrane helix</keyword>
<feature type="transmembrane region" description="Helical" evidence="5">
    <location>
        <begin position="220"/>
        <end position="242"/>
    </location>
</feature>
<comment type="caution">
    <text evidence="6">The sequence shown here is derived from an EMBL/GenBank/DDBJ whole genome shotgun (WGS) entry which is preliminary data.</text>
</comment>
<dbReference type="Proteomes" id="UP001238088">
    <property type="component" value="Unassembled WGS sequence"/>
</dbReference>
<keyword evidence="7" id="KW-1185">Reference proteome</keyword>
<evidence type="ECO:0000256" key="5">
    <source>
        <dbReference type="SAM" id="Phobius"/>
    </source>
</evidence>
<gene>
    <name evidence="6" type="ORF">J2S17_002735</name>
</gene>
<keyword evidence="2 5" id="KW-0812">Transmembrane</keyword>
<dbReference type="RefSeq" id="WP_307475607.1">
    <property type="nucleotide sequence ID" value="NZ_JAUSUB010000011.1"/>
</dbReference>
<evidence type="ECO:0000313" key="7">
    <source>
        <dbReference type="Proteomes" id="UP001238088"/>
    </source>
</evidence>